<accession>A0A067F190</accession>
<dbReference type="STRING" id="2711.A0A067F190"/>
<name>A0A067F190_CITSI</name>
<dbReference type="Pfam" id="PF01657">
    <property type="entry name" value="Stress-antifung"/>
    <property type="match status" value="2"/>
</dbReference>
<evidence type="ECO:0000256" key="2">
    <source>
        <dbReference type="ARBA" id="ARBA00022525"/>
    </source>
</evidence>
<keyword evidence="4" id="KW-0677">Repeat</keyword>
<dbReference type="Proteomes" id="UP000027120">
    <property type="component" value="Unassembled WGS sequence"/>
</dbReference>
<dbReference type="EMBL" id="KK784936">
    <property type="protein sequence ID" value="KDO59870.1"/>
    <property type="molecule type" value="Genomic_DNA"/>
</dbReference>
<dbReference type="InterPro" id="IPR002902">
    <property type="entry name" value="GNK2"/>
</dbReference>
<comment type="similarity">
    <text evidence="5">Belongs to the cysteine-rich repeat secretory protein family.</text>
</comment>
<evidence type="ECO:0000259" key="7">
    <source>
        <dbReference type="PROSITE" id="PS51473"/>
    </source>
</evidence>
<feature type="chain" id="PRO_5001636850" description="Gnk2-homologous domain-containing protein" evidence="6">
    <location>
        <begin position="27"/>
        <end position="247"/>
    </location>
</feature>
<dbReference type="PANTHER" id="PTHR32411:SF51">
    <property type="entry name" value="GNK2-HOMOLOGOUS DOMAIN-CONTAINING PROTEIN"/>
    <property type="match status" value="1"/>
</dbReference>
<evidence type="ECO:0000256" key="3">
    <source>
        <dbReference type="ARBA" id="ARBA00022729"/>
    </source>
</evidence>
<gene>
    <name evidence="8" type="ORF">CISIN_1g046481mg</name>
</gene>
<evidence type="ECO:0000256" key="5">
    <source>
        <dbReference type="ARBA" id="ARBA00038515"/>
    </source>
</evidence>
<dbReference type="Gene3D" id="3.30.430.20">
    <property type="entry name" value="Gnk2 domain, C-X8-C-X2-C motif"/>
    <property type="match status" value="2"/>
</dbReference>
<evidence type="ECO:0000256" key="6">
    <source>
        <dbReference type="SAM" id="SignalP"/>
    </source>
</evidence>
<keyword evidence="3 6" id="KW-0732">Signal</keyword>
<dbReference type="SMR" id="A0A067F190"/>
<dbReference type="GO" id="GO:0005576">
    <property type="term" value="C:extracellular region"/>
    <property type="evidence" value="ECO:0007669"/>
    <property type="project" value="UniProtKB-SubCell"/>
</dbReference>
<keyword evidence="9" id="KW-1185">Reference proteome</keyword>
<dbReference type="InterPro" id="IPR038408">
    <property type="entry name" value="GNK2_sf"/>
</dbReference>
<keyword evidence="2" id="KW-0964">Secreted</keyword>
<dbReference type="CDD" id="cd23509">
    <property type="entry name" value="Gnk2-like"/>
    <property type="match status" value="2"/>
</dbReference>
<dbReference type="AlphaFoldDB" id="A0A067F190"/>
<dbReference type="InterPro" id="IPR050581">
    <property type="entry name" value="CRR_secretory_protein"/>
</dbReference>
<comment type="subcellular location">
    <subcellularLocation>
        <location evidence="1">Secreted</location>
    </subcellularLocation>
</comment>
<feature type="domain" description="Gnk2-homologous" evidence="7">
    <location>
        <begin position="29"/>
        <end position="131"/>
    </location>
</feature>
<proteinExistence type="inferred from homology"/>
<evidence type="ECO:0000313" key="8">
    <source>
        <dbReference type="EMBL" id="KDO59870.1"/>
    </source>
</evidence>
<dbReference type="PROSITE" id="PS51473">
    <property type="entry name" value="GNK2"/>
    <property type="match status" value="2"/>
</dbReference>
<sequence>MSSPRVSSTFSLLISFALLLQTVTFGANVDPISYSCSNENFTANGRYQTNLNALMGYIYHQAPPTGFGIGSLGKNPIQANGLALCRGDVSASDCKTCVADAISTIRKNCPYSKSAKIFYDNCMLKYSNDKFFGQIDNGTKYFMWNVNNVGYPVIFNQKSKDLLRQLADEASGKPKLYAAGELELNEGSKKKIYGLAQCTRDLSYNDCKMGLDRIISDLPRCCDGKQGGRVVTGSCTIRYEIYPFAKA</sequence>
<organism evidence="8 9">
    <name type="scientific">Citrus sinensis</name>
    <name type="common">Sweet orange</name>
    <name type="synonym">Citrus aurantium var. sinensis</name>
    <dbReference type="NCBI Taxonomy" id="2711"/>
    <lineage>
        <taxon>Eukaryota</taxon>
        <taxon>Viridiplantae</taxon>
        <taxon>Streptophyta</taxon>
        <taxon>Embryophyta</taxon>
        <taxon>Tracheophyta</taxon>
        <taxon>Spermatophyta</taxon>
        <taxon>Magnoliopsida</taxon>
        <taxon>eudicotyledons</taxon>
        <taxon>Gunneridae</taxon>
        <taxon>Pentapetalae</taxon>
        <taxon>rosids</taxon>
        <taxon>malvids</taxon>
        <taxon>Sapindales</taxon>
        <taxon>Rutaceae</taxon>
        <taxon>Aurantioideae</taxon>
        <taxon>Citrus</taxon>
    </lineage>
</organism>
<evidence type="ECO:0000313" key="9">
    <source>
        <dbReference type="Proteomes" id="UP000027120"/>
    </source>
</evidence>
<protein>
    <recommendedName>
        <fullName evidence="7">Gnk2-homologous domain-containing protein</fullName>
    </recommendedName>
</protein>
<evidence type="ECO:0000256" key="4">
    <source>
        <dbReference type="ARBA" id="ARBA00022737"/>
    </source>
</evidence>
<dbReference type="PANTHER" id="PTHR32411">
    <property type="entry name" value="CYSTEINE-RICH REPEAT SECRETORY PROTEIN 38-RELATED"/>
    <property type="match status" value="1"/>
</dbReference>
<evidence type="ECO:0000256" key="1">
    <source>
        <dbReference type="ARBA" id="ARBA00004613"/>
    </source>
</evidence>
<reference evidence="8 9" key="1">
    <citation type="submission" date="2014-04" db="EMBL/GenBank/DDBJ databases">
        <authorList>
            <consortium name="International Citrus Genome Consortium"/>
            <person name="Gmitter F."/>
            <person name="Chen C."/>
            <person name="Farmerie W."/>
            <person name="Harkins T."/>
            <person name="Desany B."/>
            <person name="Mohiuddin M."/>
            <person name="Kodira C."/>
            <person name="Borodovsky M."/>
            <person name="Lomsadze A."/>
            <person name="Burns P."/>
            <person name="Jenkins J."/>
            <person name="Prochnik S."/>
            <person name="Shu S."/>
            <person name="Chapman J."/>
            <person name="Pitluck S."/>
            <person name="Schmutz J."/>
            <person name="Rokhsar D."/>
        </authorList>
    </citation>
    <scope>NUCLEOTIDE SEQUENCE</scope>
</reference>
<feature type="domain" description="Gnk2-homologous" evidence="7">
    <location>
        <begin position="137"/>
        <end position="244"/>
    </location>
</feature>
<dbReference type="FunFam" id="3.30.430.20:FF:000002">
    <property type="entry name" value="Cysteine-rich receptor-like protein kinase 10"/>
    <property type="match status" value="1"/>
</dbReference>
<feature type="signal peptide" evidence="6">
    <location>
        <begin position="1"/>
        <end position="26"/>
    </location>
</feature>